<feature type="compositionally biased region" description="Basic and acidic residues" evidence="1">
    <location>
        <begin position="14"/>
        <end position="24"/>
    </location>
</feature>
<dbReference type="SUPFAM" id="SSF57959">
    <property type="entry name" value="Leucine zipper domain"/>
    <property type="match status" value="1"/>
</dbReference>
<organism evidence="3 4">
    <name type="scientific">Fusarium austroamericanum</name>
    <dbReference type="NCBI Taxonomy" id="282268"/>
    <lineage>
        <taxon>Eukaryota</taxon>
        <taxon>Fungi</taxon>
        <taxon>Dikarya</taxon>
        <taxon>Ascomycota</taxon>
        <taxon>Pezizomycotina</taxon>
        <taxon>Sordariomycetes</taxon>
        <taxon>Hypocreomycetidae</taxon>
        <taxon>Hypocreales</taxon>
        <taxon>Nectriaceae</taxon>
        <taxon>Fusarium</taxon>
    </lineage>
</organism>
<sequence>MQSTEPFRALPTRSDVEDPNERRKIQNRIAQKKHRQKMKRRIEELETKVNNQCQTSNWTSHAPTDSCQEQQFLDNADFGLMLEDDLLYRELSASLDGAGLTAVAQMHDSPRPNQQQRLSVSGMHSSPTSSSNVAQRGLSINGDHSSASNPLSSLSLVPGSTEGSLPTRQHDNLCNQDLRDMVPEEKMSRILKVIQDAGYKDMDSFMTEYYVRDFDASSHVSAVQRQSRSRRLRGFLEQLRVGAESWSDYEAHDYQHEISKSAEAIYAKELDVFSTTTLGENASFQGLASLYRVLQSTVGSDIENHLRHEQSMMQRQLNANKFDDTASSPLVSDIRAFRLPFVRREIELAHGFNCHCITTSLPTQS</sequence>
<feature type="compositionally biased region" description="Polar residues" evidence="1">
    <location>
        <begin position="111"/>
        <end position="134"/>
    </location>
</feature>
<comment type="caution">
    <text evidence="3">The sequence shown here is derived from an EMBL/GenBank/DDBJ whole genome shotgun (WGS) entry which is preliminary data.</text>
</comment>
<reference evidence="3 4" key="1">
    <citation type="submission" date="2020-02" db="EMBL/GenBank/DDBJ databases">
        <title>Identification and distribution of gene clusters putatively required for synthesis of sphingolipid metabolism inhibitors in phylogenetically diverse species of the filamentous fungus Fusarium.</title>
        <authorList>
            <person name="Kim H.-S."/>
            <person name="Busman M."/>
            <person name="Brown D.W."/>
            <person name="Divon H."/>
            <person name="Uhlig S."/>
            <person name="Proctor R.H."/>
        </authorList>
    </citation>
    <scope>NUCLEOTIDE SEQUENCE [LARGE SCALE GENOMIC DNA]</scope>
    <source>
        <strain evidence="3 4">NRRL 2903</strain>
    </source>
</reference>
<dbReference type="Proteomes" id="UP000537989">
    <property type="component" value="Unassembled WGS sequence"/>
</dbReference>
<dbReference type="GO" id="GO:0003700">
    <property type="term" value="F:DNA-binding transcription factor activity"/>
    <property type="evidence" value="ECO:0007669"/>
    <property type="project" value="InterPro"/>
</dbReference>
<dbReference type="InterPro" id="IPR052635">
    <property type="entry name" value="Sec_Metab_Biosynth_Reg"/>
</dbReference>
<dbReference type="AlphaFoldDB" id="A0AAN6C5F7"/>
<name>A0AAN6C5F7_FUSAU</name>
<accession>A0AAN6C5F7</accession>
<evidence type="ECO:0000259" key="2">
    <source>
        <dbReference type="PROSITE" id="PS00036"/>
    </source>
</evidence>
<evidence type="ECO:0000256" key="1">
    <source>
        <dbReference type="SAM" id="MobiDB-lite"/>
    </source>
</evidence>
<feature type="region of interest" description="Disordered" evidence="1">
    <location>
        <begin position="1"/>
        <end position="39"/>
    </location>
</feature>
<keyword evidence="4" id="KW-1185">Reference proteome</keyword>
<dbReference type="PANTHER" id="PTHR39607:SF3">
    <property type="entry name" value="BZIP DOMAIN-CONTAINING PROTEIN"/>
    <property type="match status" value="1"/>
</dbReference>
<dbReference type="InterPro" id="IPR046347">
    <property type="entry name" value="bZIP_sf"/>
</dbReference>
<gene>
    <name evidence="3" type="ORF">FAUST_3131</name>
</gene>
<feature type="compositionally biased region" description="Low complexity" evidence="1">
    <location>
        <begin position="145"/>
        <end position="156"/>
    </location>
</feature>
<protein>
    <recommendedName>
        <fullName evidence="2">BZIP domain-containing protein</fullName>
    </recommendedName>
</protein>
<dbReference type="InterPro" id="IPR004827">
    <property type="entry name" value="bZIP"/>
</dbReference>
<dbReference type="CDD" id="cd14688">
    <property type="entry name" value="bZIP_YAP"/>
    <property type="match status" value="1"/>
</dbReference>
<proteinExistence type="predicted"/>
<feature type="compositionally biased region" description="Basic residues" evidence="1">
    <location>
        <begin position="30"/>
        <end position="39"/>
    </location>
</feature>
<feature type="region of interest" description="Disordered" evidence="1">
    <location>
        <begin position="106"/>
        <end position="171"/>
    </location>
</feature>
<dbReference type="EMBL" id="JAAMOD010000070">
    <property type="protein sequence ID" value="KAF5242865.1"/>
    <property type="molecule type" value="Genomic_DNA"/>
</dbReference>
<evidence type="ECO:0000313" key="4">
    <source>
        <dbReference type="Proteomes" id="UP000537989"/>
    </source>
</evidence>
<dbReference type="Gene3D" id="1.20.5.170">
    <property type="match status" value="1"/>
</dbReference>
<dbReference type="PROSITE" id="PS00036">
    <property type="entry name" value="BZIP_BASIC"/>
    <property type="match status" value="1"/>
</dbReference>
<dbReference type="PANTHER" id="PTHR39607">
    <property type="entry name" value="XANTHOCILLIN BIOSYNTHESIS CLUSTER TRANSCRIPTION FACTOR XANC-RELATED"/>
    <property type="match status" value="1"/>
</dbReference>
<evidence type="ECO:0000313" key="3">
    <source>
        <dbReference type="EMBL" id="KAF5242865.1"/>
    </source>
</evidence>
<feature type="domain" description="BZIP" evidence="2">
    <location>
        <begin position="22"/>
        <end position="37"/>
    </location>
</feature>
<feature type="compositionally biased region" description="Polar residues" evidence="1">
    <location>
        <begin position="161"/>
        <end position="171"/>
    </location>
</feature>